<keyword evidence="2" id="KW-1185">Reference proteome</keyword>
<comment type="caution">
    <text evidence="1">The sequence shown here is derived from an EMBL/GenBank/DDBJ whole genome shotgun (WGS) entry which is preliminary data.</text>
</comment>
<accession>A0A9P5PWQ6</accession>
<dbReference type="Proteomes" id="UP000772434">
    <property type="component" value="Unassembled WGS sequence"/>
</dbReference>
<proteinExistence type="predicted"/>
<evidence type="ECO:0000313" key="1">
    <source>
        <dbReference type="EMBL" id="KAF9070507.1"/>
    </source>
</evidence>
<evidence type="ECO:0000313" key="2">
    <source>
        <dbReference type="Proteomes" id="UP000772434"/>
    </source>
</evidence>
<sequence>MQRYTVWTMRCVYFPRANLNKEYYFTNRKDRYPRFTGQAPLSDYCFDFLRKISTFSYQAVPADTHTDTTWLLICPPRVRCGLARPGETSA</sequence>
<dbReference type="AlphaFoldDB" id="A0A9P5PWQ6"/>
<organism evidence="1 2">
    <name type="scientific">Rhodocollybia butyracea</name>
    <dbReference type="NCBI Taxonomy" id="206335"/>
    <lineage>
        <taxon>Eukaryota</taxon>
        <taxon>Fungi</taxon>
        <taxon>Dikarya</taxon>
        <taxon>Basidiomycota</taxon>
        <taxon>Agaricomycotina</taxon>
        <taxon>Agaricomycetes</taxon>
        <taxon>Agaricomycetidae</taxon>
        <taxon>Agaricales</taxon>
        <taxon>Marasmiineae</taxon>
        <taxon>Omphalotaceae</taxon>
        <taxon>Rhodocollybia</taxon>
    </lineage>
</organism>
<name>A0A9P5PWQ6_9AGAR</name>
<reference evidence="1" key="1">
    <citation type="submission" date="2020-11" db="EMBL/GenBank/DDBJ databases">
        <authorList>
            <consortium name="DOE Joint Genome Institute"/>
            <person name="Ahrendt S."/>
            <person name="Riley R."/>
            <person name="Andreopoulos W."/>
            <person name="Labutti K."/>
            <person name="Pangilinan J."/>
            <person name="Ruiz-Duenas F.J."/>
            <person name="Barrasa J.M."/>
            <person name="Sanchez-Garcia M."/>
            <person name="Camarero S."/>
            <person name="Miyauchi S."/>
            <person name="Serrano A."/>
            <person name="Linde D."/>
            <person name="Babiker R."/>
            <person name="Drula E."/>
            <person name="Ayuso-Fernandez I."/>
            <person name="Pacheco R."/>
            <person name="Padilla G."/>
            <person name="Ferreira P."/>
            <person name="Barriuso J."/>
            <person name="Kellner H."/>
            <person name="Castanera R."/>
            <person name="Alfaro M."/>
            <person name="Ramirez L."/>
            <person name="Pisabarro A.G."/>
            <person name="Kuo A."/>
            <person name="Tritt A."/>
            <person name="Lipzen A."/>
            <person name="He G."/>
            <person name="Yan M."/>
            <person name="Ng V."/>
            <person name="Cullen D."/>
            <person name="Martin F."/>
            <person name="Rosso M.-N."/>
            <person name="Henrissat B."/>
            <person name="Hibbett D."/>
            <person name="Martinez A.T."/>
            <person name="Grigoriev I.V."/>
        </authorList>
    </citation>
    <scope>NUCLEOTIDE SEQUENCE</scope>
    <source>
        <strain evidence="1">AH 40177</strain>
    </source>
</reference>
<protein>
    <submittedName>
        <fullName evidence="1">Uncharacterized protein</fullName>
    </submittedName>
</protein>
<dbReference type="Gene3D" id="3.30.870.10">
    <property type="entry name" value="Endonuclease Chain A"/>
    <property type="match status" value="1"/>
</dbReference>
<gene>
    <name evidence="1" type="ORF">BDP27DRAFT_1323778</name>
</gene>
<dbReference type="EMBL" id="JADNRY010000040">
    <property type="protein sequence ID" value="KAF9070507.1"/>
    <property type="molecule type" value="Genomic_DNA"/>
</dbReference>
<dbReference type="OrthoDB" id="10250191at2759"/>